<dbReference type="GO" id="GO:0005737">
    <property type="term" value="C:cytoplasm"/>
    <property type="evidence" value="ECO:0007669"/>
    <property type="project" value="UniProtKB-ARBA"/>
</dbReference>
<reference evidence="2 3" key="1">
    <citation type="submission" date="2018-10" db="EMBL/GenBank/DDBJ databases">
        <title>Rhizobium etli, R. leguminosarum and a new Rhizobium genospecies from Phaseolus dumosus.</title>
        <authorList>
            <person name="Ramirez-Puebla S.T."/>
            <person name="Rogel-Hernandez M.A."/>
            <person name="Guerrero G."/>
            <person name="Ormeno-Orrillo E."/>
            <person name="Martinez-Romero J.C."/>
            <person name="Negrete-Yankelevich S."/>
            <person name="Martinez-Romero E."/>
        </authorList>
    </citation>
    <scope>NUCLEOTIDE SEQUENCE [LARGE SCALE GENOMIC DNA]</scope>
    <source>
        <strain evidence="2 3">CCGE525</strain>
    </source>
</reference>
<dbReference type="InterPro" id="IPR012349">
    <property type="entry name" value="Split_barrel_FMN-bd"/>
</dbReference>
<dbReference type="Proteomes" id="UP000282195">
    <property type="component" value="Chromosome"/>
</dbReference>
<dbReference type="PANTHER" id="PTHR13343:SF17">
    <property type="entry name" value="CELLULAR REPRESSOR OF E1A-STIMULATED GENES, ISOFORM A"/>
    <property type="match status" value="1"/>
</dbReference>
<dbReference type="AlphaFoldDB" id="A0A387G1M1"/>
<evidence type="ECO:0000259" key="1">
    <source>
        <dbReference type="Pfam" id="PF13883"/>
    </source>
</evidence>
<protein>
    <submittedName>
        <fullName evidence="2">HugZ family protein</fullName>
    </submittedName>
</protein>
<evidence type="ECO:0000313" key="3">
    <source>
        <dbReference type="Proteomes" id="UP000282195"/>
    </source>
</evidence>
<organism evidence="2 3">
    <name type="scientific">Rhizobium jaguaris</name>
    <dbReference type="NCBI Taxonomy" id="1312183"/>
    <lineage>
        <taxon>Bacteria</taxon>
        <taxon>Pseudomonadati</taxon>
        <taxon>Pseudomonadota</taxon>
        <taxon>Alphaproteobacteria</taxon>
        <taxon>Hyphomicrobiales</taxon>
        <taxon>Rhizobiaceae</taxon>
        <taxon>Rhizobium/Agrobacterium group</taxon>
        <taxon>Rhizobium</taxon>
    </lineage>
</organism>
<dbReference type="EMBL" id="CP032694">
    <property type="protein sequence ID" value="AYG61466.1"/>
    <property type="molecule type" value="Genomic_DNA"/>
</dbReference>
<dbReference type="RefSeq" id="WP_120704848.1">
    <property type="nucleotide sequence ID" value="NZ_CP032694.1"/>
</dbReference>
<dbReference type="Gene3D" id="2.30.110.10">
    <property type="entry name" value="Electron Transport, Fmn-binding Protein, Chain A"/>
    <property type="match status" value="1"/>
</dbReference>
<dbReference type="KEGG" id="rjg:CCGE525_14275"/>
<dbReference type="InterPro" id="IPR055343">
    <property type="entry name" value="CREG_beta-barrel"/>
</dbReference>
<name>A0A387G1M1_9HYPH</name>
<dbReference type="SUPFAM" id="SSF50475">
    <property type="entry name" value="FMN-binding split barrel"/>
    <property type="match status" value="1"/>
</dbReference>
<gene>
    <name evidence="2" type="ORF">CCGE525_14275</name>
</gene>
<dbReference type="PANTHER" id="PTHR13343">
    <property type="entry name" value="CREG1 PROTEIN"/>
    <property type="match status" value="1"/>
</dbReference>
<evidence type="ECO:0000313" key="2">
    <source>
        <dbReference type="EMBL" id="AYG61466.1"/>
    </source>
</evidence>
<accession>A0A387G1M1</accession>
<proteinExistence type="predicted"/>
<dbReference type="InterPro" id="IPR037119">
    <property type="entry name" value="Haem_oxidase_HugZ-like_sf"/>
</dbReference>
<feature type="domain" description="CREG-like beta-barrel" evidence="1">
    <location>
        <begin position="12"/>
        <end position="158"/>
    </location>
</feature>
<keyword evidence="3" id="KW-1185">Reference proteome</keyword>
<sequence>MNDKPSVLRETDDEARRQARILLRSARYAALAVIDPETGFPSVSRVLTGTDIDGVPVILVSGLSAHTKALSKDPRASALFGEPGKGDPLAHPRLSVQCSAERVDHGNRLHGRIRSRFLARHPKAKLYADFSDFCFFRLVPLAASLNGGFGKAYILPGDDLMILSAANEVLAEQADATVRELLAHYPDIVTTIVGRLRGSGGKNWRICGLDMAGIDLIWGDEALRWEFNPPLGELSDAHTYISKIAYSIP</sequence>
<dbReference type="OrthoDB" id="9814594at2"/>
<dbReference type="Gene3D" id="3.20.180.10">
    <property type="entry name" value="PNP-oxidase-like"/>
    <property type="match status" value="1"/>
</dbReference>
<dbReference type="Pfam" id="PF13883">
    <property type="entry name" value="CREG_beta-barrel"/>
    <property type="match status" value="1"/>
</dbReference>